<dbReference type="PANTHER" id="PTHR33154">
    <property type="entry name" value="TRANSCRIPTIONAL REGULATOR, ARSR FAMILY"/>
    <property type="match status" value="1"/>
</dbReference>
<evidence type="ECO:0000259" key="4">
    <source>
        <dbReference type="PROSITE" id="PS50987"/>
    </source>
</evidence>
<dbReference type="InterPro" id="IPR036388">
    <property type="entry name" value="WH-like_DNA-bd_sf"/>
</dbReference>
<dbReference type="CDD" id="cd00090">
    <property type="entry name" value="HTH_ARSR"/>
    <property type="match status" value="1"/>
</dbReference>
<dbReference type="PRINTS" id="PR00778">
    <property type="entry name" value="HTHARSR"/>
</dbReference>
<dbReference type="Pfam" id="PF01022">
    <property type="entry name" value="HTH_5"/>
    <property type="match status" value="1"/>
</dbReference>
<gene>
    <name evidence="5" type="primary">aseR</name>
    <name evidence="5" type="ordered locus">BSUW23_02630</name>
</gene>
<keyword evidence="1" id="KW-0805">Transcription regulation</keyword>
<dbReference type="InterPro" id="IPR011991">
    <property type="entry name" value="ArsR-like_HTH"/>
</dbReference>
<keyword evidence="3" id="KW-0804">Transcription</keyword>
<dbReference type="GO" id="GO:0003677">
    <property type="term" value="F:DNA binding"/>
    <property type="evidence" value="ECO:0007669"/>
    <property type="project" value="UniProtKB-KW"/>
</dbReference>
<dbReference type="SUPFAM" id="SSF46785">
    <property type="entry name" value="Winged helix' DNA-binding domain"/>
    <property type="match status" value="1"/>
</dbReference>
<reference key="1">
    <citation type="submission" date="2010-08" db="EMBL/GenBank/DDBJ databases">
        <authorList>
            <person name="Zeigler D.R."/>
        </authorList>
    </citation>
    <scope>NUCLEOTIDE SEQUENCE</scope>
    <source>
        <strain>W23</strain>
    </source>
</reference>
<accession>E0U4C6</accession>
<dbReference type="InterPro" id="IPR001845">
    <property type="entry name" value="HTH_ArsR_DNA-bd_dom"/>
</dbReference>
<dbReference type="AlphaFoldDB" id="E0U4C6"/>
<dbReference type="KEGG" id="bss:BSUW23_02630"/>
<dbReference type="PANTHER" id="PTHR33154:SF18">
    <property type="entry name" value="ARSENICAL RESISTANCE OPERON REPRESSOR"/>
    <property type="match status" value="1"/>
</dbReference>
<evidence type="ECO:0000313" key="6">
    <source>
        <dbReference type="Proteomes" id="UP000002233"/>
    </source>
</evidence>
<feature type="domain" description="HTH arsR-type" evidence="4">
    <location>
        <begin position="3"/>
        <end position="100"/>
    </location>
</feature>
<evidence type="ECO:0000256" key="2">
    <source>
        <dbReference type="ARBA" id="ARBA00023125"/>
    </source>
</evidence>
<dbReference type="Proteomes" id="UP000002233">
    <property type="component" value="Chromosome"/>
</dbReference>
<dbReference type="NCBIfam" id="NF033788">
    <property type="entry name" value="HTH_metalloreg"/>
    <property type="match status" value="1"/>
</dbReference>
<dbReference type="InterPro" id="IPR036390">
    <property type="entry name" value="WH_DNA-bd_sf"/>
</dbReference>
<organism evidence="5 6">
    <name type="scientific">Bacillus spizizenii (strain ATCC 23059 / NRRL B-14472 / W23)</name>
    <name type="common">Bacillus subtilis subsp. spizizenii</name>
    <dbReference type="NCBI Taxonomy" id="655816"/>
    <lineage>
        <taxon>Bacteria</taxon>
        <taxon>Bacillati</taxon>
        <taxon>Bacillota</taxon>
        <taxon>Bacilli</taxon>
        <taxon>Bacillales</taxon>
        <taxon>Bacillaceae</taxon>
        <taxon>Bacillus</taxon>
    </lineage>
</organism>
<name>E0U4C6_BACSH</name>
<dbReference type="Gene3D" id="1.10.10.10">
    <property type="entry name" value="Winged helix-like DNA-binding domain superfamily/Winged helix DNA-binding domain"/>
    <property type="match status" value="1"/>
</dbReference>
<reference evidence="5 6" key="2">
    <citation type="journal article" date="2011" name="Microbiology">
        <title>The genome sequence of Bacillus subtilis subsp. spizizenii W23: insights into speciation within the B. subtilis complex and into the history of B. subtilis genetics.</title>
        <authorList>
            <person name="Zeigler D.R."/>
        </authorList>
    </citation>
    <scope>NUCLEOTIDE SEQUENCE [LARGE SCALE GENOMIC DNA]</scope>
    <source>
        <strain evidence="6">ATCC 23059 / NRRL B-14472 / W23</strain>
    </source>
</reference>
<dbReference type="EMBL" id="CP002183">
    <property type="protein sequence ID" value="ADM36584.1"/>
    <property type="molecule type" value="Genomic_DNA"/>
</dbReference>
<evidence type="ECO:0000256" key="3">
    <source>
        <dbReference type="ARBA" id="ARBA00023163"/>
    </source>
</evidence>
<dbReference type="HOGENOM" id="CLU_097806_3_1_9"/>
<proteinExistence type="predicted"/>
<dbReference type="SMART" id="SM00418">
    <property type="entry name" value="HTH_ARSR"/>
    <property type="match status" value="1"/>
</dbReference>
<keyword evidence="2" id="KW-0238">DNA-binding</keyword>
<protein>
    <submittedName>
        <fullName evidence="5">Transcriptional regulator (Metals sensing ArsR-SmtB repressors family) protein</fullName>
    </submittedName>
</protein>
<dbReference type="PROSITE" id="PS50987">
    <property type="entry name" value="HTH_ARSR_2"/>
    <property type="match status" value="1"/>
</dbReference>
<dbReference type="InterPro" id="IPR051081">
    <property type="entry name" value="HTH_MetalResp_TranReg"/>
</dbReference>
<evidence type="ECO:0000313" key="5">
    <source>
        <dbReference type="EMBL" id="ADM36584.1"/>
    </source>
</evidence>
<dbReference type="GO" id="GO:0003700">
    <property type="term" value="F:DNA-binding transcription factor activity"/>
    <property type="evidence" value="ECO:0007669"/>
    <property type="project" value="InterPro"/>
</dbReference>
<sequence>MAVDTKIGVAAMTHCLKTLSDQTRLMMMKLFLEKEYCVCQLVDMFEMSQPAISQHLRKLKNAGFVNEDRRGQWRYYSINSSCPEFDTLQFLLLQIDQEDELLKHIKQKETQSSCQ</sequence>
<evidence type="ECO:0000256" key="1">
    <source>
        <dbReference type="ARBA" id="ARBA00023015"/>
    </source>
</evidence>